<feature type="region of interest" description="Disordered" evidence="2">
    <location>
        <begin position="492"/>
        <end position="532"/>
    </location>
</feature>
<evidence type="ECO:0000259" key="5">
    <source>
        <dbReference type="Pfam" id="PF13399"/>
    </source>
</evidence>
<dbReference type="InterPro" id="IPR027381">
    <property type="entry name" value="LytR/CpsA/Psr_C"/>
</dbReference>
<evidence type="ECO:0000259" key="4">
    <source>
        <dbReference type="Pfam" id="PF03816"/>
    </source>
</evidence>
<feature type="domain" description="Cell envelope-related transcriptional attenuator" evidence="4">
    <location>
        <begin position="119"/>
        <end position="289"/>
    </location>
</feature>
<feature type="domain" description="LytR/CpsA/Psr regulator C-terminal" evidence="5">
    <location>
        <begin position="403"/>
        <end position="485"/>
    </location>
</feature>
<evidence type="ECO:0000256" key="1">
    <source>
        <dbReference type="ARBA" id="ARBA00006068"/>
    </source>
</evidence>
<evidence type="ECO:0000313" key="6">
    <source>
        <dbReference type="EMBL" id="PAJ67869.1"/>
    </source>
</evidence>
<organism evidence="6 7">
    <name type="scientific">Corynebacterium hadale</name>
    <dbReference type="NCBI Taxonomy" id="2026255"/>
    <lineage>
        <taxon>Bacteria</taxon>
        <taxon>Bacillati</taxon>
        <taxon>Actinomycetota</taxon>
        <taxon>Actinomycetes</taxon>
        <taxon>Mycobacteriales</taxon>
        <taxon>Corynebacteriaceae</taxon>
        <taxon>Corynebacterium</taxon>
    </lineage>
</organism>
<dbReference type="Proteomes" id="UP000215771">
    <property type="component" value="Unassembled WGS sequence"/>
</dbReference>
<dbReference type="Pfam" id="PF13399">
    <property type="entry name" value="LytR_C"/>
    <property type="match status" value="1"/>
</dbReference>
<protein>
    <submittedName>
        <fullName evidence="6">LytR family transcriptional regulator</fullName>
    </submittedName>
</protein>
<dbReference type="PANTHER" id="PTHR33392">
    <property type="entry name" value="POLYISOPRENYL-TEICHOIC ACID--PEPTIDOGLYCAN TEICHOIC ACID TRANSFERASE TAGU"/>
    <property type="match status" value="1"/>
</dbReference>
<dbReference type="Gene3D" id="3.30.70.2390">
    <property type="match status" value="1"/>
</dbReference>
<feature type="transmembrane region" description="Helical" evidence="3">
    <location>
        <begin position="30"/>
        <end position="53"/>
    </location>
</feature>
<comment type="similarity">
    <text evidence="1">Belongs to the LytR/CpsA/Psr (LCP) family.</text>
</comment>
<feature type="compositionally biased region" description="Basic and acidic residues" evidence="2">
    <location>
        <begin position="1"/>
        <end position="12"/>
    </location>
</feature>
<dbReference type="NCBIfam" id="TIGR00350">
    <property type="entry name" value="lytR_cpsA_psr"/>
    <property type="match status" value="1"/>
</dbReference>
<feature type="region of interest" description="Disordered" evidence="2">
    <location>
        <begin position="1"/>
        <end position="26"/>
    </location>
</feature>
<dbReference type="Gene3D" id="3.40.630.190">
    <property type="entry name" value="LCP protein"/>
    <property type="match status" value="1"/>
</dbReference>
<dbReference type="AlphaFoldDB" id="A0A269P9Y9"/>
<reference evidence="6 7" key="1">
    <citation type="submission" date="2017-08" db="EMBL/GenBank/DDBJ databases">
        <authorList>
            <person name="de Groot N.N."/>
        </authorList>
    </citation>
    <scope>NUCLEOTIDE SEQUENCE [LARGE SCALE GENOMIC DNA]</scope>
    <source>
        <strain evidence="6 7">NBT06-6</strain>
    </source>
</reference>
<evidence type="ECO:0000313" key="7">
    <source>
        <dbReference type="Proteomes" id="UP000215771"/>
    </source>
</evidence>
<comment type="caution">
    <text evidence="6">The sequence shown here is derived from an EMBL/GenBank/DDBJ whole genome shotgun (WGS) entry which is preliminary data.</text>
</comment>
<dbReference type="EMBL" id="NQMQ01000041">
    <property type="protein sequence ID" value="PAJ67869.1"/>
    <property type="molecule type" value="Genomic_DNA"/>
</dbReference>
<keyword evidence="3" id="KW-0812">Transmembrane</keyword>
<keyword evidence="3" id="KW-1133">Transmembrane helix</keyword>
<dbReference type="PANTHER" id="PTHR33392:SF6">
    <property type="entry name" value="POLYISOPRENYL-TEICHOIC ACID--PEPTIDOGLYCAN TEICHOIC ACID TRANSFERASE TAGU"/>
    <property type="match status" value="1"/>
</dbReference>
<evidence type="ECO:0000256" key="2">
    <source>
        <dbReference type="SAM" id="MobiDB-lite"/>
    </source>
</evidence>
<accession>A0A269P9Y9</accession>
<evidence type="ECO:0000256" key="3">
    <source>
        <dbReference type="SAM" id="Phobius"/>
    </source>
</evidence>
<gene>
    <name evidence="6" type="ORF">CIG21_12040</name>
</gene>
<dbReference type="InterPro" id="IPR050922">
    <property type="entry name" value="LytR/CpsA/Psr_CW_biosynth"/>
</dbReference>
<dbReference type="Pfam" id="PF03816">
    <property type="entry name" value="LytR_cpsA_psr"/>
    <property type="match status" value="1"/>
</dbReference>
<name>A0A269P9Y9_9CORY</name>
<sequence>MAVNDNPRRARDIQPAPSRTRDLKQSGHPVVKGILAACSAAALVVSGVGYFTVGKLDSQLSASELNIGKKQRNDDNEALDGAVDILLVGSDSRTDAQGNPLSPDELARLNAGEADGEINTDTMMVIRVPEDGSRATAVSIPRDTYVHTDDYGNMKINGVYGAHAGAKREELLDDGEAEGPELEQQVARAGQEGLIDAVADLTGVEVDHFAQVGLLGFVLLTDAVGGVDVCLNAPVNEPLSGANFPAGEQTLDGTQALSFVRQRHDLPRGDLDRIVRQQAYMASLVQRILSAGTLTNPSKLRDLSNAAERSVTLDRGWDVVRFAQQMSGLGGGNVTFTTIPVTSVNGTGDYGESIITVDPPQVHKFMETVVEPQDEANPDQADDGSAASESAGTAEGFENYSLYVLNAGAGTGQAGAVGDYLTDEGMNVADVSNAMDGVYWESQIVTADPADPAAQQLAERLGNVPVTANANVEPGSLIVVIAADYAGPAMLSPEEREEVPSEAPVGTPGEDFGAAETGPEITAGGNGPRCVN</sequence>
<dbReference type="InterPro" id="IPR004474">
    <property type="entry name" value="LytR_CpsA_psr"/>
</dbReference>
<proteinExistence type="inferred from homology"/>
<keyword evidence="3" id="KW-0472">Membrane</keyword>